<dbReference type="FunFam" id="3.60.20.30:FF:000001">
    <property type="entry name" value="Isoaspartyl peptidase/L-asparaginase"/>
    <property type="match status" value="1"/>
</dbReference>
<keyword evidence="2" id="KW-0378">Hydrolase</keyword>
<feature type="active site" description="Nucleophile" evidence="4">
    <location>
        <position position="170"/>
    </location>
</feature>
<keyword evidence="1" id="KW-0645">Protease</keyword>
<dbReference type="PANTHER" id="PTHR10188:SF6">
    <property type="entry name" value="N(4)-(BETA-N-ACETYLGLUCOSAMINYL)-L-ASPARAGINASE"/>
    <property type="match status" value="1"/>
</dbReference>
<evidence type="ECO:0000256" key="4">
    <source>
        <dbReference type="PIRSR" id="PIRSR600246-1"/>
    </source>
</evidence>
<protein>
    <submittedName>
        <fullName evidence="6">L-asparaginase</fullName>
    </submittedName>
</protein>
<dbReference type="CDD" id="cd04512">
    <property type="entry name" value="Ntn_Asparaginase_2_like"/>
    <property type="match status" value="1"/>
</dbReference>
<dbReference type="GO" id="GO:0006508">
    <property type="term" value="P:proteolysis"/>
    <property type="evidence" value="ECO:0007669"/>
    <property type="project" value="UniProtKB-KW"/>
</dbReference>
<dbReference type="GO" id="GO:0005737">
    <property type="term" value="C:cytoplasm"/>
    <property type="evidence" value="ECO:0007669"/>
    <property type="project" value="TreeGrafter"/>
</dbReference>
<reference evidence="6" key="1">
    <citation type="journal article" date="2020" name="mSystems">
        <title>Genome- and Community-Level Interaction Insights into Carbon Utilization and Element Cycling Functions of Hydrothermarchaeota in Hydrothermal Sediment.</title>
        <authorList>
            <person name="Zhou Z."/>
            <person name="Liu Y."/>
            <person name="Xu W."/>
            <person name="Pan J."/>
            <person name="Luo Z.H."/>
            <person name="Li M."/>
        </authorList>
    </citation>
    <scope>NUCLEOTIDE SEQUENCE [LARGE SCALE GENOMIC DNA]</scope>
    <source>
        <strain evidence="6">SpSt-906</strain>
    </source>
</reference>
<evidence type="ECO:0000256" key="5">
    <source>
        <dbReference type="PIRSR" id="PIRSR600246-3"/>
    </source>
</evidence>
<evidence type="ECO:0000256" key="3">
    <source>
        <dbReference type="ARBA" id="ARBA00022813"/>
    </source>
</evidence>
<evidence type="ECO:0000256" key="1">
    <source>
        <dbReference type="ARBA" id="ARBA00022670"/>
    </source>
</evidence>
<dbReference type="EMBL" id="DTMQ01000039">
    <property type="protein sequence ID" value="HGE99600.1"/>
    <property type="molecule type" value="Genomic_DNA"/>
</dbReference>
<feature type="site" description="Cleavage; by autolysis" evidence="5">
    <location>
        <begin position="169"/>
        <end position="170"/>
    </location>
</feature>
<dbReference type="GO" id="GO:0008233">
    <property type="term" value="F:peptidase activity"/>
    <property type="evidence" value="ECO:0007669"/>
    <property type="project" value="UniProtKB-KW"/>
</dbReference>
<dbReference type="Pfam" id="PF01112">
    <property type="entry name" value="Asparaginase_2"/>
    <property type="match status" value="1"/>
</dbReference>
<dbReference type="InterPro" id="IPR029055">
    <property type="entry name" value="Ntn_hydrolases_N"/>
</dbReference>
<evidence type="ECO:0000313" key="6">
    <source>
        <dbReference type="EMBL" id="HGE99600.1"/>
    </source>
</evidence>
<dbReference type="GO" id="GO:0016811">
    <property type="term" value="F:hydrolase activity, acting on carbon-nitrogen (but not peptide) bonds, in linear amides"/>
    <property type="evidence" value="ECO:0007669"/>
    <property type="project" value="UniProtKB-ARBA"/>
</dbReference>
<gene>
    <name evidence="6" type="ORF">ENX07_05980</name>
</gene>
<dbReference type="InterPro" id="IPR000246">
    <property type="entry name" value="Peptidase_T2"/>
</dbReference>
<dbReference type="Gene3D" id="3.60.20.30">
    <property type="entry name" value="(Glycosyl)asparaginase"/>
    <property type="match status" value="1"/>
</dbReference>
<sequence>MRKRFPFLLVVHGGAGRWLEKSLPKARLSLEFALEAGFKTLKEKNSALAAVLEAVRIMEDDPIFNCGKGSSLTIDGKIQMDAAIMTSDGRFGAVGAIESVRHPIDVAYKVMTETNHLLIVGEGAKRLARFWGFPPYNPFTKKAKEALLRIRKKPKLWYLTKIKNYLSLGTVGAIALDTSGRFAAANSTGGYTGKLPGRIGDTPIYGAGTWACPDGAAVSSGVGEEIIRSFLCKKVCELMKRYPAEKAVRKAIKGLRDCGVIAIDRRGNIGCHYTTRAFPWAYIKEGEKKIF</sequence>
<dbReference type="AlphaFoldDB" id="A0A7C3Z2C3"/>
<proteinExistence type="predicted"/>
<name>A0A7C3Z2C3_UNCW3</name>
<dbReference type="SUPFAM" id="SSF56235">
    <property type="entry name" value="N-terminal nucleophile aminohydrolases (Ntn hydrolases)"/>
    <property type="match status" value="1"/>
</dbReference>
<evidence type="ECO:0000256" key="2">
    <source>
        <dbReference type="ARBA" id="ARBA00022801"/>
    </source>
</evidence>
<organism evidence="6">
    <name type="scientific">candidate division WOR-3 bacterium</name>
    <dbReference type="NCBI Taxonomy" id="2052148"/>
    <lineage>
        <taxon>Bacteria</taxon>
        <taxon>Bacteria division WOR-3</taxon>
    </lineage>
</organism>
<comment type="caution">
    <text evidence="6">The sequence shown here is derived from an EMBL/GenBank/DDBJ whole genome shotgun (WGS) entry which is preliminary data.</text>
</comment>
<keyword evidence="3" id="KW-0068">Autocatalytic cleavage</keyword>
<accession>A0A7C3Z2C3</accession>
<dbReference type="PANTHER" id="PTHR10188">
    <property type="entry name" value="L-ASPARAGINASE"/>
    <property type="match status" value="1"/>
</dbReference>